<proteinExistence type="predicted"/>
<keyword evidence="2" id="KW-1133">Transmembrane helix</keyword>
<name>A0A4U6V246_SETVI</name>
<dbReference type="PANTHER" id="PTHR33429:SF42">
    <property type="entry name" value="OS06G0481900 PROTEIN"/>
    <property type="match status" value="1"/>
</dbReference>
<sequence>MASFNQPVPYSHYPSSASTTQHADRPVPDDGPGSFGPVLVVMAVISFLAVAACVAGRLCGRGSSSRESSSGQQSAEADKGLGAKHLEVMRPLPSSRATVHDVDDAFEIRLVPQTKPAGSEASGGIIRLQALPELPLPQPQLGAPRQYPAAAAGGVGFRVPAASANTGAARQAHPLYGSRAASFVPAQQRR</sequence>
<feature type="region of interest" description="Disordered" evidence="1">
    <location>
        <begin position="1"/>
        <end position="30"/>
    </location>
</feature>
<organism evidence="3 4">
    <name type="scientific">Setaria viridis</name>
    <name type="common">Green bristlegrass</name>
    <name type="synonym">Setaria italica subsp. viridis</name>
    <dbReference type="NCBI Taxonomy" id="4556"/>
    <lineage>
        <taxon>Eukaryota</taxon>
        <taxon>Viridiplantae</taxon>
        <taxon>Streptophyta</taxon>
        <taxon>Embryophyta</taxon>
        <taxon>Tracheophyta</taxon>
        <taxon>Spermatophyta</taxon>
        <taxon>Magnoliopsida</taxon>
        <taxon>Liliopsida</taxon>
        <taxon>Poales</taxon>
        <taxon>Poaceae</taxon>
        <taxon>PACMAD clade</taxon>
        <taxon>Panicoideae</taxon>
        <taxon>Panicodae</taxon>
        <taxon>Paniceae</taxon>
        <taxon>Cenchrinae</taxon>
        <taxon>Setaria</taxon>
    </lineage>
</organism>
<dbReference type="Proteomes" id="UP000298652">
    <property type="component" value="Chromosome 4"/>
</dbReference>
<reference evidence="3" key="1">
    <citation type="submission" date="2019-03" db="EMBL/GenBank/DDBJ databases">
        <title>WGS assembly of Setaria viridis.</title>
        <authorList>
            <person name="Huang P."/>
            <person name="Jenkins J."/>
            <person name="Grimwood J."/>
            <person name="Barry K."/>
            <person name="Healey A."/>
            <person name="Mamidi S."/>
            <person name="Sreedasyam A."/>
            <person name="Shu S."/>
            <person name="Feldman M."/>
            <person name="Wu J."/>
            <person name="Yu Y."/>
            <person name="Chen C."/>
            <person name="Johnson J."/>
            <person name="Rokhsar D."/>
            <person name="Baxter I."/>
            <person name="Schmutz J."/>
            <person name="Brutnell T."/>
            <person name="Kellogg E."/>
        </authorList>
    </citation>
    <scope>NUCLEOTIDE SEQUENCE [LARGE SCALE GENOMIC DNA]</scope>
</reference>
<evidence type="ECO:0000256" key="1">
    <source>
        <dbReference type="SAM" id="MobiDB-lite"/>
    </source>
</evidence>
<evidence type="ECO:0000256" key="2">
    <source>
        <dbReference type="SAM" id="Phobius"/>
    </source>
</evidence>
<dbReference type="PANTHER" id="PTHR33429">
    <property type="entry name" value="OS02G0708000 PROTEIN-RELATED"/>
    <property type="match status" value="1"/>
</dbReference>
<evidence type="ECO:0000313" key="3">
    <source>
        <dbReference type="EMBL" id="TKW21353.1"/>
    </source>
</evidence>
<evidence type="ECO:0000313" key="4">
    <source>
        <dbReference type="Proteomes" id="UP000298652"/>
    </source>
</evidence>
<keyword evidence="4" id="KW-1185">Reference proteome</keyword>
<dbReference type="OMA" id="HICMASE"/>
<accession>A0A4U6V246</accession>
<dbReference type="AlphaFoldDB" id="A0A4U6V246"/>
<protein>
    <submittedName>
        <fullName evidence="3">Uncharacterized protein</fullName>
    </submittedName>
</protein>
<feature type="region of interest" description="Disordered" evidence="1">
    <location>
        <begin position="166"/>
        <end position="190"/>
    </location>
</feature>
<gene>
    <name evidence="3" type="ORF">SEVIR_4G163900v2</name>
</gene>
<feature type="compositionally biased region" description="Polar residues" evidence="1">
    <location>
        <begin position="1"/>
        <end position="21"/>
    </location>
</feature>
<dbReference type="EMBL" id="CM016555">
    <property type="protein sequence ID" value="TKW21353.1"/>
    <property type="molecule type" value="Genomic_DNA"/>
</dbReference>
<keyword evidence="2" id="KW-0812">Transmembrane</keyword>
<keyword evidence="2" id="KW-0472">Membrane</keyword>
<feature type="transmembrane region" description="Helical" evidence="2">
    <location>
        <begin position="35"/>
        <end position="59"/>
    </location>
</feature>
<dbReference type="Gramene" id="TKW21353">
    <property type="protein sequence ID" value="TKW21353"/>
    <property type="gene ID" value="SEVIR_4G163900v2"/>
</dbReference>